<sequence length="84" mass="10056">MFVFLLHLYYNFCVYPNREGTLKKNIYFGFLSILKSFSKAFHSLEDRLLGQISYFRSIKEFHFLTVKNERTIRILLLKPITSKA</sequence>
<evidence type="ECO:0000313" key="1">
    <source>
        <dbReference type="EMBL" id="SDE62323.1"/>
    </source>
</evidence>
<dbReference type="AlphaFoldDB" id="A0A1G7EFA8"/>
<reference evidence="2" key="1">
    <citation type="submission" date="2016-10" db="EMBL/GenBank/DDBJ databases">
        <authorList>
            <person name="Varghese N."/>
            <person name="Submissions S."/>
        </authorList>
    </citation>
    <scope>NUCLEOTIDE SEQUENCE [LARGE SCALE GENOMIC DNA]</scope>
    <source>
        <strain evidence="2">DSM 24729</strain>
    </source>
</reference>
<dbReference type="EMBL" id="FNBD01000002">
    <property type="protein sequence ID" value="SDE62323.1"/>
    <property type="molecule type" value="Genomic_DNA"/>
</dbReference>
<proteinExistence type="predicted"/>
<dbReference type="Proteomes" id="UP000182114">
    <property type="component" value="Unassembled WGS sequence"/>
</dbReference>
<name>A0A1G7EFA8_9FLAO</name>
<keyword evidence="2" id="KW-1185">Reference proteome</keyword>
<accession>A0A1G7EFA8</accession>
<organism evidence="1 2">
    <name type="scientific">Cellulophaga baltica</name>
    <dbReference type="NCBI Taxonomy" id="76594"/>
    <lineage>
        <taxon>Bacteria</taxon>
        <taxon>Pseudomonadati</taxon>
        <taxon>Bacteroidota</taxon>
        <taxon>Flavobacteriia</taxon>
        <taxon>Flavobacteriales</taxon>
        <taxon>Flavobacteriaceae</taxon>
        <taxon>Cellulophaga</taxon>
    </lineage>
</organism>
<protein>
    <submittedName>
        <fullName evidence="1">Uncharacterized protein</fullName>
    </submittedName>
</protein>
<gene>
    <name evidence="1" type="ORF">SAMN04487992_102286</name>
</gene>
<evidence type="ECO:0000313" key="2">
    <source>
        <dbReference type="Proteomes" id="UP000182114"/>
    </source>
</evidence>